<dbReference type="InterPro" id="IPR013783">
    <property type="entry name" value="Ig-like_fold"/>
</dbReference>
<dbReference type="InterPro" id="IPR017868">
    <property type="entry name" value="Filamin/ABP280_repeat-like"/>
</dbReference>
<evidence type="ECO:0000256" key="3">
    <source>
        <dbReference type="SAM" id="Coils"/>
    </source>
</evidence>
<protein>
    <recommendedName>
        <fullName evidence="4">B box-type domain-containing protein</fullName>
    </recommendedName>
</protein>
<dbReference type="InterPro" id="IPR047153">
    <property type="entry name" value="TRIM45/56/19-like"/>
</dbReference>
<dbReference type="Proteomes" id="UP001159427">
    <property type="component" value="Unassembled WGS sequence"/>
</dbReference>
<keyword evidence="6" id="KW-1185">Reference proteome</keyword>
<dbReference type="Gene3D" id="2.60.40.10">
    <property type="entry name" value="Immunoglobulins"/>
    <property type="match status" value="1"/>
</dbReference>
<keyword evidence="1" id="KW-0862">Zinc</keyword>
<dbReference type="Gene3D" id="3.30.160.60">
    <property type="entry name" value="Classic Zinc Finger"/>
    <property type="match status" value="1"/>
</dbReference>
<keyword evidence="3" id="KW-0175">Coiled coil</keyword>
<dbReference type="PANTHER" id="PTHR25462:SF291">
    <property type="entry name" value="E3 UBIQUITIN-PROTEIN LIGASE TRIM45"/>
    <property type="match status" value="1"/>
</dbReference>
<dbReference type="PROSITE" id="PS50119">
    <property type="entry name" value="ZF_BBOX"/>
    <property type="match status" value="1"/>
</dbReference>
<dbReference type="Pfam" id="PF00643">
    <property type="entry name" value="zf-B_box"/>
    <property type="match status" value="1"/>
</dbReference>
<dbReference type="PANTHER" id="PTHR25462">
    <property type="entry name" value="BONUS, ISOFORM C-RELATED"/>
    <property type="match status" value="1"/>
</dbReference>
<dbReference type="PROSITE" id="PS50194">
    <property type="entry name" value="FILAMIN_REPEAT"/>
    <property type="match status" value="1"/>
</dbReference>
<feature type="domain" description="B box-type" evidence="4">
    <location>
        <begin position="18"/>
        <end position="56"/>
    </location>
</feature>
<dbReference type="InterPro" id="IPR014756">
    <property type="entry name" value="Ig_E-set"/>
</dbReference>
<proteinExistence type="predicted"/>
<evidence type="ECO:0000259" key="4">
    <source>
        <dbReference type="PROSITE" id="PS50119"/>
    </source>
</evidence>
<evidence type="ECO:0000313" key="5">
    <source>
        <dbReference type="EMBL" id="CAH3014961.1"/>
    </source>
</evidence>
<dbReference type="SUPFAM" id="SSF49899">
    <property type="entry name" value="Concanavalin A-like lectins/glucanases"/>
    <property type="match status" value="1"/>
</dbReference>
<dbReference type="EMBL" id="CALNXI010000017">
    <property type="protein sequence ID" value="CAH3014961.1"/>
    <property type="molecule type" value="Genomic_DNA"/>
</dbReference>
<keyword evidence="1" id="KW-0863">Zinc-finger</keyword>
<reference evidence="5 6" key="1">
    <citation type="submission" date="2022-05" db="EMBL/GenBank/DDBJ databases">
        <authorList>
            <consortium name="Genoscope - CEA"/>
            <person name="William W."/>
        </authorList>
    </citation>
    <scope>NUCLEOTIDE SEQUENCE [LARGE SCALE GENOMIC DNA]</scope>
</reference>
<dbReference type="InterPro" id="IPR013320">
    <property type="entry name" value="ConA-like_dom_sf"/>
</dbReference>
<organism evidence="5 6">
    <name type="scientific">Porites evermanni</name>
    <dbReference type="NCBI Taxonomy" id="104178"/>
    <lineage>
        <taxon>Eukaryota</taxon>
        <taxon>Metazoa</taxon>
        <taxon>Cnidaria</taxon>
        <taxon>Anthozoa</taxon>
        <taxon>Hexacorallia</taxon>
        <taxon>Scleractinia</taxon>
        <taxon>Fungiina</taxon>
        <taxon>Poritidae</taxon>
        <taxon>Porites</taxon>
    </lineage>
</organism>
<dbReference type="SUPFAM" id="SSF57845">
    <property type="entry name" value="B-box zinc-binding domain"/>
    <property type="match status" value="1"/>
</dbReference>
<accession>A0ABN8LH41</accession>
<evidence type="ECO:0000256" key="1">
    <source>
        <dbReference type="PROSITE-ProRule" id="PRU00024"/>
    </source>
</evidence>
<feature type="repeat" description="Filamin" evidence="2">
    <location>
        <begin position="223"/>
        <end position="329"/>
    </location>
</feature>
<keyword evidence="1" id="KW-0479">Metal-binding</keyword>
<dbReference type="SMART" id="SM00336">
    <property type="entry name" value="BBOX"/>
    <property type="match status" value="1"/>
</dbReference>
<feature type="coiled-coil region" evidence="3">
    <location>
        <begin position="92"/>
        <end position="156"/>
    </location>
</feature>
<evidence type="ECO:0000256" key="2">
    <source>
        <dbReference type="PROSITE-ProRule" id="PRU00087"/>
    </source>
</evidence>
<gene>
    <name evidence="5" type="ORF">PEVE_00010018</name>
</gene>
<dbReference type="SUPFAM" id="SSF81296">
    <property type="entry name" value="E set domains"/>
    <property type="match status" value="1"/>
</dbReference>
<name>A0ABN8LH41_9CNID</name>
<comment type="caution">
    <text evidence="5">The sequence shown here is derived from an EMBL/GenBank/DDBJ whole genome shotgun (WGS) entry which is preliminary data.</text>
</comment>
<sequence>MDTTNPTNVASTMVMVPFCSEHPADPVKFLCLTCNNMVCRNCVVRERHRNHRYLSIINASAKERQAIQGSINSTKKKMAALRGSIVWVSEMQKQVEIRASEAEREIDHLINQNIAILNDKRARLKKDVTVLRDKKVQKLEDQQEALKHALEDINKGVEYTEHALGRMSDIEVVTMKNQLSGVLDFNNFALQWEPCRTSNFSIEVDNSLAVNAIVDKMAHISDKDIQEGSQYFLSMLGGKDGEIFTSRCQQRSYFVVMTMDRHRKTNKVVPSLVKAQVTLPGEKEPQNVMMGSENENHTFSYHPTAQGTYTLQVSVAGHRISENPICWKVDSSVYILDSDCAVLPAEVYSQEQESLTGCWFKHGWHSWQVRILAPGKLRRCSDTAAFEVGVTNGHRTWCWSDGKKYYPNSPAIVSSIGKWQCGDLLLFYLDLDFKQLVIYNQRSSEWDAWDGIQVPIRPYLSPQSSKYFGVN</sequence>
<dbReference type="InterPro" id="IPR000315">
    <property type="entry name" value="Znf_B-box"/>
</dbReference>
<evidence type="ECO:0000313" key="6">
    <source>
        <dbReference type="Proteomes" id="UP001159427"/>
    </source>
</evidence>